<keyword evidence="4" id="KW-1185">Reference proteome</keyword>
<feature type="compositionally biased region" description="Basic residues" evidence="2">
    <location>
        <begin position="395"/>
        <end position="413"/>
    </location>
</feature>
<sequence>MDNLMDPELASDMVKLFAQELKVTRAQLREAEMRTSTPCMGGPSNGLTHEKTQTLIAENDTLKSDNAVLQERIARLQVELQIKSEEILPHSLQYVEPTSHMNEEFARLLAENEDLIREKEETSRNHSKLSNKYRRSKAKVQEYNETLNELRVALSNCAEELEQVSLCTRNHKRLLTTSRQSRKSAVAEIDIRNILKDLAYEPVEGQSEFSSIQPHLRHVHIKLHKDAVGVCKELYFMNTNEVIWSPSGIALGLVVKPTFLYNPKLHGGAWTKLEDDFDVGKRMDLCCLSGESSKRARYLGTYERVTDTMVIASETLKHLDYKKLNYASKSTTLFPDMVPPSQTQMINQMYKQGIIQLQCFVIRCVAVNQTFAEKLRDTCAPSVHRNPSDDMTSGHVRKRKREVHSAGSKKRKH</sequence>
<keyword evidence="1" id="KW-0175">Coiled coil</keyword>
<reference evidence="3" key="1">
    <citation type="submission" date="2019-10" db="EMBL/GenBank/DDBJ databases">
        <authorList>
            <consortium name="DOE Joint Genome Institute"/>
            <person name="Kuo A."/>
            <person name="Miyauchi S."/>
            <person name="Kiss E."/>
            <person name="Drula E."/>
            <person name="Kohler A."/>
            <person name="Sanchez-Garcia M."/>
            <person name="Andreopoulos B."/>
            <person name="Barry K.W."/>
            <person name="Bonito G."/>
            <person name="Buee M."/>
            <person name="Carver A."/>
            <person name="Chen C."/>
            <person name="Cichocki N."/>
            <person name="Clum A."/>
            <person name="Culley D."/>
            <person name="Crous P.W."/>
            <person name="Fauchery L."/>
            <person name="Girlanda M."/>
            <person name="Hayes R."/>
            <person name="Keri Z."/>
            <person name="LaButti K."/>
            <person name="Lipzen A."/>
            <person name="Lombard V."/>
            <person name="Magnuson J."/>
            <person name="Maillard F."/>
            <person name="Morin E."/>
            <person name="Murat C."/>
            <person name="Nolan M."/>
            <person name="Ohm R."/>
            <person name="Pangilinan J."/>
            <person name="Pereira M."/>
            <person name="Perotto S."/>
            <person name="Peter M."/>
            <person name="Riley R."/>
            <person name="Sitrit Y."/>
            <person name="Stielow B."/>
            <person name="Szollosi G."/>
            <person name="Zifcakova L."/>
            <person name="Stursova M."/>
            <person name="Spatafora J.W."/>
            <person name="Tedersoo L."/>
            <person name="Vaario L.-M."/>
            <person name="Yamada A."/>
            <person name="Yan M."/>
            <person name="Wang P."/>
            <person name="Xu J."/>
            <person name="Bruns T."/>
            <person name="Baldrian P."/>
            <person name="Vilgalys R."/>
            <person name="Henrissat B."/>
            <person name="Grigoriev I.V."/>
            <person name="Hibbett D."/>
            <person name="Nagy L.G."/>
            <person name="Martin F.M."/>
        </authorList>
    </citation>
    <scope>NUCLEOTIDE SEQUENCE</scope>
    <source>
        <strain evidence="3">BED1</strain>
    </source>
</reference>
<protein>
    <submittedName>
        <fullName evidence="3">Uncharacterized protein</fullName>
    </submittedName>
</protein>
<evidence type="ECO:0000256" key="1">
    <source>
        <dbReference type="SAM" id="Coils"/>
    </source>
</evidence>
<name>A0AAD4C238_BOLED</name>
<feature type="coiled-coil region" evidence="1">
    <location>
        <begin position="59"/>
        <end position="160"/>
    </location>
</feature>
<accession>A0AAD4C238</accession>
<dbReference type="Proteomes" id="UP001194468">
    <property type="component" value="Unassembled WGS sequence"/>
</dbReference>
<feature type="region of interest" description="Disordered" evidence="2">
    <location>
        <begin position="382"/>
        <end position="413"/>
    </location>
</feature>
<evidence type="ECO:0000313" key="4">
    <source>
        <dbReference type="Proteomes" id="UP001194468"/>
    </source>
</evidence>
<dbReference type="EMBL" id="WHUW01000005">
    <property type="protein sequence ID" value="KAF8446078.1"/>
    <property type="molecule type" value="Genomic_DNA"/>
</dbReference>
<organism evidence="3 4">
    <name type="scientific">Boletus edulis BED1</name>
    <dbReference type="NCBI Taxonomy" id="1328754"/>
    <lineage>
        <taxon>Eukaryota</taxon>
        <taxon>Fungi</taxon>
        <taxon>Dikarya</taxon>
        <taxon>Basidiomycota</taxon>
        <taxon>Agaricomycotina</taxon>
        <taxon>Agaricomycetes</taxon>
        <taxon>Agaricomycetidae</taxon>
        <taxon>Boletales</taxon>
        <taxon>Boletineae</taxon>
        <taxon>Boletaceae</taxon>
        <taxon>Boletoideae</taxon>
        <taxon>Boletus</taxon>
    </lineage>
</organism>
<gene>
    <name evidence="3" type="ORF">L210DRAFT_3442925</name>
</gene>
<evidence type="ECO:0000313" key="3">
    <source>
        <dbReference type="EMBL" id="KAF8446078.1"/>
    </source>
</evidence>
<evidence type="ECO:0000256" key="2">
    <source>
        <dbReference type="SAM" id="MobiDB-lite"/>
    </source>
</evidence>
<comment type="caution">
    <text evidence="3">The sequence shown here is derived from an EMBL/GenBank/DDBJ whole genome shotgun (WGS) entry which is preliminary data.</text>
</comment>
<dbReference type="AlphaFoldDB" id="A0AAD4C238"/>
<proteinExistence type="predicted"/>
<reference evidence="3" key="2">
    <citation type="journal article" date="2020" name="Nat. Commun.">
        <title>Large-scale genome sequencing of mycorrhizal fungi provides insights into the early evolution of symbiotic traits.</title>
        <authorList>
            <person name="Miyauchi S."/>
            <person name="Kiss E."/>
            <person name="Kuo A."/>
            <person name="Drula E."/>
            <person name="Kohler A."/>
            <person name="Sanchez-Garcia M."/>
            <person name="Morin E."/>
            <person name="Andreopoulos B."/>
            <person name="Barry K.W."/>
            <person name="Bonito G."/>
            <person name="Buee M."/>
            <person name="Carver A."/>
            <person name="Chen C."/>
            <person name="Cichocki N."/>
            <person name="Clum A."/>
            <person name="Culley D."/>
            <person name="Crous P.W."/>
            <person name="Fauchery L."/>
            <person name="Girlanda M."/>
            <person name="Hayes R.D."/>
            <person name="Keri Z."/>
            <person name="LaButti K."/>
            <person name="Lipzen A."/>
            <person name="Lombard V."/>
            <person name="Magnuson J."/>
            <person name="Maillard F."/>
            <person name="Murat C."/>
            <person name="Nolan M."/>
            <person name="Ohm R.A."/>
            <person name="Pangilinan J."/>
            <person name="Pereira M.F."/>
            <person name="Perotto S."/>
            <person name="Peter M."/>
            <person name="Pfister S."/>
            <person name="Riley R."/>
            <person name="Sitrit Y."/>
            <person name="Stielow J.B."/>
            <person name="Szollosi G."/>
            <person name="Zifcakova L."/>
            <person name="Stursova M."/>
            <person name="Spatafora J.W."/>
            <person name="Tedersoo L."/>
            <person name="Vaario L.M."/>
            <person name="Yamada A."/>
            <person name="Yan M."/>
            <person name="Wang P."/>
            <person name="Xu J."/>
            <person name="Bruns T."/>
            <person name="Baldrian P."/>
            <person name="Vilgalys R."/>
            <person name="Dunand C."/>
            <person name="Henrissat B."/>
            <person name="Grigoriev I.V."/>
            <person name="Hibbett D."/>
            <person name="Nagy L.G."/>
            <person name="Martin F.M."/>
        </authorList>
    </citation>
    <scope>NUCLEOTIDE SEQUENCE</scope>
    <source>
        <strain evidence="3">BED1</strain>
    </source>
</reference>